<evidence type="ECO:0000256" key="4">
    <source>
        <dbReference type="ARBA" id="ARBA00023237"/>
    </source>
</evidence>
<evidence type="ECO:0000256" key="6">
    <source>
        <dbReference type="PROSITE-ProRule" id="PRU00473"/>
    </source>
</evidence>
<gene>
    <name evidence="9" type="ORF">BRCON_1540</name>
</gene>
<keyword evidence="4" id="KW-0998">Cell outer membrane</keyword>
<name>A0A2Z4Y533_SUMC1</name>
<evidence type="ECO:0000256" key="2">
    <source>
        <dbReference type="ARBA" id="ARBA00022618"/>
    </source>
</evidence>
<dbReference type="PRINTS" id="PR01021">
    <property type="entry name" value="OMPADOMAIN"/>
</dbReference>
<dbReference type="InterPro" id="IPR014169">
    <property type="entry name" value="Pal_lipo_C"/>
</dbReference>
<dbReference type="EMBL" id="CP030759">
    <property type="protein sequence ID" value="AXA36317.1"/>
    <property type="molecule type" value="Genomic_DNA"/>
</dbReference>
<evidence type="ECO:0000256" key="7">
    <source>
        <dbReference type="SAM" id="MobiDB-lite"/>
    </source>
</evidence>
<dbReference type="NCBIfam" id="TIGR02802">
    <property type="entry name" value="Pal_lipo"/>
    <property type="match status" value="1"/>
</dbReference>
<evidence type="ECO:0000313" key="9">
    <source>
        <dbReference type="EMBL" id="AXA36317.1"/>
    </source>
</evidence>
<evidence type="ECO:0000256" key="3">
    <source>
        <dbReference type="ARBA" id="ARBA00023136"/>
    </source>
</evidence>
<dbReference type="GO" id="GO:0009279">
    <property type="term" value="C:cell outer membrane"/>
    <property type="evidence" value="ECO:0007669"/>
    <property type="project" value="UniProtKB-SubCell"/>
</dbReference>
<dbReference type="Pfam" id="PF00691">
    <property type="entry name" value="OmpA"/>
    <property type="match status" value="1"/>
</dbReference>
<dbReference type="KEGG" id="schv:BRCON_1540"/>
<dbReference type="InterPro" id="IPR006665">
    <property type="entry name" value="OmpA-like"/>
</dbReference>
<dbReference type="CDD" id="cd07185">
    <property type="entry name" value="OmpA_C-like"/>
    <property type="match status" value="1"/>
</dbReference>
<comment type="subcellular location">
    <subcellularLocation>
        <location evidence="1">Cell outer membrane</location>
    </subcellularLocation>
</comment>
<dbReference type="PROSITE" id="PS51123">
    <property type="entry name" value="OMPA_2"/>
    <property type="match status" value="1"/>
</dbReference>
<evidence type="ECO:0000259" key="8">
    <source>
        <dbReference type="PROSITE" id="PS51123"/>
    </source>
</evidence>
<keyword evidence="2" id="KW-0132">Cell division</keyword>
<dbReference type="InterPro" id="IPR050330">
    <property type="entry name" value="Bact_OuterMem_StrucFunc"/>
</dbReference>
<dbReference type="Gene3D" id="3.30.1330.60">
    <property type="entry name" value="OmpA-like domain"/>
    <property type="match status" value="1"/>
</dbReference>
<keyword evidence="5" id="KW-0131">Cell cycle</keyword>
<accession>A0A2Z4Y533</accession>
<sequence>MSGPGGLESSVLPEPIRGQTPQEIPELKRIYFEFDSAELLEPAKAQLRENAQWLKANPGVHVQIEGHCDERGTPEYNYALGQRRADAARMFLVREGVEPGRLHTISYGAERPDDPGHDEMAWAKNRRVQFLVYGGQ</sequence>
<dbReference type="PANTHER" id="PTHR30329">
    <property type="entry name" value="STATOR ELEMENT OF FLAGELLAR MOTOR COMPLEX"/>
    <property type="match status" value="1"/>
</dbReference>
<dbReference type="PANTHER" id="PTHR30329:SF21">
    <property type="entry name" value="LIPOPROTEIN YIAD-RELATED"/>
    <property type="match status" value="1"/>
</dbReference>
<proteinExistence type="predicted"/>
<dbReference type="AlphaFoldDB" id="A0A2Z4Y533"/>
<organism evidence="9 10">
    <name type="scientific">Sumerlaea chitinivorans</name>
    <dbReference type="NCBI Taxonomy" id="2250252"/>
    <lineage>
        <taxon>Bacteria</taxon>
        <taxon>Candidatus Sumerlaeota</taxon>
        <taxon>Candidatus Sumerlaeia</taxon>
        <taxon>Candidatus Sumerlaeales</taxon>
        <taxon>Candidatus Sumerlaeaceae</taxon>
        <taxon>Candidatus Sumerlaea</taxon>
    </lineage>
</organism>
<protein>
    <recommendedName>
        <fullName evidence="8">OmpA-like domain-containing protein</fullName>
    </recommendedName>
</protein>
<dbReference type="Proteomes" id="UP000262583">
    <property type="component" value="Chromosome"/>
</dbReference>
<feature type="region of interest" description="Disordered" evidence="7">
    <location>
        <begin position="1"/>
        <end position="20"/>
    </location>
</feature>
<dbReference type="SUPFAM" id="SSF103088">
    <property type="entry name" value="OmpA-like"/>
    <property type="match status" value="1"/>
</dbReference>
<dbReference type="InterPro" id="IPR036737">
    <property type="entry name" value="OmpA-like_sf"/>
</dbReference>
<feature type="domain" description="OmpA-like" evidence="8">
    <location>
        <begin position="19"/>
        <end position="136"/>
    </location>
</feature>
<evidence type="ECO:0000313" key="10">
    <source>
        <dbReference type="Proteomes" id="UP000262583"/>
    </source>
</evidence>
<reference evidence="9 10" key="1">
    <citation type="submission" date="2018-05" db="EMBL/GenBank/DDBJ databases">
        <title>A metagenomic window into the 2 km-deep terrestrial subsurface aquifer revealed taxonomically and functionally diverse microbial community comprising novel uncultured bacterial lineages.</title>
        <authorList>
            <person name="Kadnikov V.V."/>
            <person name="Mardanov A.V."/>
            <person name="Beletsky A.V."/>
            <person name="Banks D."/>
            <person name="Pimenov N.V."/>
            <person name="Frank Y.A."/>
            <person name="Karnachuk O.V."/>
            <person name="Ravin N.V."/>
        </authorList>
    </citation>
    <scope>NUCLEOTIDE SEQUENCE [LARGE SCALE GENOMIC DNA]</scope>
    <source>
        <strain evidence="9">BY</strain>
    </source>
</reference>
<dbReference type="InterPro" id="IPR006664">
    <property type="entry name" value="OMP_bac"/>
</dbReference>
<keyword evidence="3 6" id="KW-0472">Membrane</keyword>
<evidence type="ECO:0000256" key="5">
    <source>
        <dbReference type="ARBA" id="ARBA00023306"/>
    </source>
</evidence>
<evidence type="ECO:0000256" key="1">
    <source>
        <dbReference type="ARBA" id="ARBA00004442"/>
    </source>
</evidence>
<dbReference type="GO" id="GO:0051301">
    <property type="term" value="P:cell division"/>
    <property type="evidence" value="ECO:0007669"/>
    <property type="project" value="UniProtKB-KW"/>
</dbReference>